<keyword evidence="3" id="KW-0560">Oxidoreductase</keyword>
<keyword evidence="6" id="KW-1185">Reference proteome</keyword>
<evidence type="ECO:0000313" key="6">
    <source>
        <dbReference type="Proteomes" id="UP000036908"/>
    </source>
</evidence>
<feature type="domain" description="Nitroreductase" evidence="4">
    <location>
        <begin position="40"/>
        <end position="208"/>
    </location>
</feature>
<accession>A0A0L8AL98</accession>
<keyword evidence="2" id="KW-0288">FMN</keyword>
<gene>
    <name evidence="5" type="ORF">OB69_07280</name>
</gene>
<dbReference type="InterPro" id="IPR000415">
    <property type="entry name" value="Nitroreductase-like"/>
</dbReference>
<dbReference type="InterPro" id="IPR029479">
    <property type="entry name" value="Nitroreductase"/>
</dbReference>
<dbReference type="Pfam" id="PF00881">
    <property type="entry name" value="Nitroreductase"/>
    <property type="match status" value="1"/>
</dbReference>
<protein>
    <submittedName>
        <fullName evidence="5">Nitroreductase</fullName>
    </submittedName>
</protein>
<dbReference type="PANTHER" id="PTHR23026">
    <property type="entry name" value="NADPH NITROREDUCTASE"/>
    <property type="match status" value="1"/>
</dbReference>
<dbReference type="PANTHER" id="PTHR23026:SF90">
    <property type="entry name" value="IODOTYROSINE DEIODINASE 1"/>
    <property type="match status" value="1"/>
</dbReference>
<evidence type="ECO:0000256" key="2">
    <source>
        <dbReference type="ARBA" id="ARBA00022643"/>
    </source>
</evidence>
<comment type="caution">
    <text evidence="5">The sequence shown here is derived from an EMBL/GenBank/DDBJ whole genome shotgun (WGS) entry which is preliminary data.</text>
</comment>
<evidence type="ECO:0000259" key="4">
    <source>
        <dbReference type="Pfam" id="PF00881"/>
    </source>
</evidence>
<dbReference type="EMBL" id="JSVA01000008">
    <property type="protein sequence ID" value="KOF03124.1"/>
    <property type="molecule type" value="Genomic_DNA"/>
</dbReference>
<dbReference type="Proteomes" id="UP000036908">
    <property type="component" value="Unassembled WGS sequence"/>
</dbReference>
<evidence type="ECO:0000313" key="5">
    <source>
        <dbReference type="EMBL" id="KOF03124.1"/>
    </source>
</evidence>
<sequence length="231" mass="26801">MSAQQDIKVIENHEFIKYSHVHYSLEEMKARSAKFYDWMETRRSVRDFSDKPVPKEVIENVIMSASTAPSGAHKQPWTFCVVSNPEIKKQIREAAEKEEYESYTKRMSEEWLDDLKPMGTNWEKPFLETAPYLIIVFKRPFEFDAEGKKHQNYYVAESVGLAAGFLITAIHDAGLVTLTHTPSPMNFLAKILNRPENERAFLLLPVGYEAEEVYVPNNRRKSLDEVAVFYE</sequence>
<name>A0A0L8AL98_9BACT</name>
<evidence type="ECO:0000256" key="1">
    <source>
        <dbReference type="ARBA" id="ARBA00022630"/>
    </source>
</evidence>
<keyword evidence="1" id="KW-0285">Flavoprotein</keyword>
<evidence type="ECO:0000256" key="3">
    <source>
        <dbReference type="ARBA" id="ARBA00023002"/>
    </source>
</evidence>
<dbReference type="SUPFAM" id="SSF55469">
    <property type="entry name" value="FMN-dependent nitroreductase-like"/>
    <property type="match status" value="1"/>
</dbReference>
<dbReference type="InterPro" id="IPR050627">
    <property type="entry name" value="Nitroreductase/BluB"/>
</dbReference>
<dbReference type="PATRIC" id="fig|1566026.4.peg.3287"/>
<dbReference type="CDD" id="cd02144">
    <property type="entry name" value="iodotyrosine_dehalogenase"/>
    <property type="match status" value="1"/>
</dbReference>
<dbReference type="RefSeq" id="WP_053223047.1">
    <property type="nucleotide sequence ID" value="NZ_JSVA01000008.1"/>
</dbReference>
<organism evidence="5 6">
    <name type="scientific">Roseivirga seohaensis subsp. aquiponti</name>
    <dbReference type="NCBI Taxonomy" id="1566026"/>
    <lineage>
        <taxon>Bacteria</taxon>
        <taxon>Pseudomonadati</taxon>
        <taxon>Bacteroidota</taxon>
        <taxon>Cytophagia</taxon>
        <taxon>Cytophagales</taxon>
        <taxon>Roseivirgaceae</taxon>
        <taxon>Roseivirga</taxon>
    </lineage>
</organism>
<reference evidence="6" key="1">
    <citation type="submission" date="2014-11" db="EMBL/GenBank/DDBJ databases">
        <title>Genome sequencing of Roseivirga sp. D-25.</title>
        <authorList>
            <person name="Selvaratnam C."/>
            <person name="Thevarajoo S."/>
            <person name="Goh K.M."/>
            <person name="Eee R."/>
            <person name="Chan K.-G."/>
            <person name="Chong C.S."/>
        </authorList>
    </citation>
    <scope>NUCLEOTIDE SEQUENCE [LARGE SCALE GENOMIC DNA]</scope>
    <source>
        <strain evidence="6">D-25</strain>
    </source>
</reference>
<dbReference type="GO" id="GO:0016491">
    <property type="term" value="F:oxidoreductase activity"/>
    <property type="evidence" value="ECO:0007669"/>
    <property type="project" value="UniProtKB-KW"/>
</dbReference>
<dbReference type="Gene3D" id="3.40.109.10">
    <property type="entry name" value="NADH Oxidase"/>
    <property type="match status" value="1"/>
</dbReference>
<dbReference type="OrthoDB" id="9809288at2"/>
<proteinExistence type="predicted"/>
<dbReference type="AlphaFoldDB" id="A0A0L8AL98"/>